<keyword evidence="4" id="KW-0472">Membrane</keyword>
<feature type="domain" description="LIM zinc-binding" evidence="5">
    <location>
        <begin position="83"/>
        <end position="135"/>
    </location>
</feature>
<dbReference type="InterPro" id="IPR050604">
    <property type="entry name" value="PDZ-LIM_domain"/>
</dbReference>
<protein>
    <recommendedName>
        <fullName evidence="5">LIM zinc-binding domain-containing protein</fullName>
    </recommendedName>
</protein>
<dbReference type="SUPFAM" id="SSF57716">
    <property type="entry name" value="Glucocorticoid receptor-like (DNA-binding domain)"/>
    <property type="match status" value="1"/>
</dbReference>
<dbReference type="PANTHER" id="PTHR24214">
    <property type="entry name" value="PDZ AND LIM DOMAIN PROTEIN ZASP"/>
    <property type="match status" value="1"/>
</dbReference>
<dbReference type="GO" id="GO:0005912">
    <property type="term" value="C:adherens junction"/>
    <property type="evidence" value="ECO:0007669"/>
    <property type="project" value="TreeGrafter"/>
</dbReference>
<keyword evidence="4" id="KW-1133">Transmembrane helix</keyword>
<keyword evidence="1" id="KW-0479">Metal-binding</keyword>
<keyword evidence="7" id="KW-1185">Reference proteome</keyword>
<dbReference type="GO" id="GO:0030018">
    <property type="term" value="C:Z disc"/>
    <property type="evidence" value="ECO:0007669"/>
    <property type="project" value="TreeGrafter"/>
</dbReference>
<accession>A0AAQ4PDZ1</accession>
<feature type="transmembrane region" description="Helical" evidence="4">
    <location>
        <begin position="136"/>
        <end position="154"/>
    </location>
</feature>
<dbReference type="GO" id="GO:0031941">
    <property type="term" value="C:filamentous actin"/>
    <property type="evidence" value="ECO:0007669"/>
    <property type="project" value="TreeGrafter"/>
</dbReference>
<dbReference type="GO" id="GO:0046872">
    <property type="term" value="F:metal ion binding"/>
    <property type="evidence" value="ECO:0007669"/>
    <property type="project" value="UniProtKB-KW"/>
</dbReference>
<reference evidence="6 7" key="1">
    <citation type="journal article" date="2021" name="G3 (Bethesda)">
        <title>Improved contiguity of the threespine stickleback genome using long-read sequencing.</title>
        <authorList>
            <person name="Nath S."/>
            <person name="Shaw D.E."/>
            <person name="White M.A."/>
        </authorList>
    </citation>
    <scope>NUCLEOTIDE SEQUENCE [LARGE SCALE GENOMIC DNA]</scope>
    <source>
        <strain evidence="6 7">Lake Benthic</strain>
    </source>
</reference>
<keyword evidence="4" id="KW-0812">Transmembrane</keyword>
<dbReference type="GO" id="GO:0003779">
    <property type="term" value="F:actin binding"/>
    <property type="evidence" value="ECO:0007669"/>
    <property type="project" value="TreeGrafter"/>
</dbReference>
<evidence type="ECO:0000256" key="4">
    <source>
        <dbReference type="SAM" id="Phobius"/>
    </source>
</evidence>
<dbReference type="GO" id="GO:0030036">
    <property type="term" value="P:actin cytoskeleton organization"/>
    <property type="evidence" value="ECO:0007669"/>
    <property type="project" value="TreeGrafter"/>
</dbReference>
<dbReference type="GO" id="GO:0051371">
    <property type="term" value="F:muscle alpha-actinin binding"/>
    <property type="evidence" value="ECO:0007669"/>
    <property type="project" value="TreeGrafter"/>
</dbReference>
<dbReference type="Proteomes" id="UP000007635">
    <property type="component" value="Chromosome VI"/>
</dbReference>
<evidence type="ECO:0000256" key="1">
    <source>
        <dbReference type="ARBA" id="ARBA00022723"/>
    </source>
</evidence>
<reference evidence="6" key="3">
    <citation type="submission" date="2025-09" db="UniProtKB">
        <authorList>
            <consortium name="Ensembl"/>
        </authorList>
    </citation>
    <scope>IDENTIFICATION</scope>
</reference>
<dbReference type="Gene3D" id="2.10.110.10">
    <property type="entry name" value="Cysteine Rich Protein"/>
    <property type="match status" value="1"/>
</dbReference>
<dbReference type="InterPro" id="IPR001781">
    <property type="entry name" value="Znf_LIM"/>
</dbReference>
<dbReference type="Pfam" id="PF00412">
    <property type="entry name" value="LIM"/>
    <property type="match status" value="1"/>
</dbReference>
<dbReference type="Ensembl" id="ENSGACT00000055485.1">
    <property type="protein sequence ID" value="ENSGACP00000036992.1"/>
    <property type="gene ID" value="ENSGACG00000034894.1"/>
</dbReference>
<keyword evidence="3" id="KW-0440">LIM domain</keyword>
<evidence type="ECO:0000256" key="3">
    <source>
        <dbReference type="ARBA" id="ARBA00023038"/>
    </source>
</evidence>
<reference evidence="6" key="2">
    <citation type="submission" date="2025-08" db="UniProtKB">
        <authorList>
            <consortium name="Ensembl"/>
        </authorList>
    </citation>
    <scope>IDENTIFICATION</scope>
</reference>
<dbReference type="AlphaFoldDB" id="A0AAQ4PDZ1"/>
<dbReference type="GO" id="GO:0001725">
    <property type="term" value="C:stress fiber"/>
    <property type="evidence" value="ECO:0007669"/>
    <property type="project" value="TreeGrafter"/>
</dbReference>
<dbReference type="GeneTree" id="ENSGT00940000154877"/>
<name>A0AAQ4PDZ1_GASAC</name>
<proteinExistence type="predicted"/>
<dbReference type="SMART" id="SM00132">
    <property type="entry name" value="LIM"/>
    <property type="match status" value="1"/>
</dbReference>
<organism evidence="6 7">
    <name type="scientific">Gasterosteus aculeatus aculeatus</name>
    <name type="common">three-spined stickleback</name>
    <dbReference type="NCBI Taxonomy" id="481459"/>
    <lineage>
        <taxon>Eukaryota</taxon>
        <taxon>Metazoa</taxon>
        <taxon>Chordata</taxon>
        <taxon>Craniata</taxon>
        <taxon>Vertebrata</taxon>
        <taxon>Euteleostomi</taxon>
        <taxon>Actinopterygii</taxon>
        <taxon>Neopterygii</taxon>
        <taxon>Teleostei</taxon>
        <taxon>Neoteleostei</taxon>
        <taxon>Acanthomorphata</taxon>
        <taxon>Eupercaria</taxon>
        <taxon>Perciformes</taxon>
        <taxon>Cottioidei</taxon>
        <taxon>Gasterosteales</taxon>
        <taxon>Gasterosteidae</taxon>
        <taxon>Gasterosteus</taxon>
    </lineage>
</organism>
<evidence type="ECO:0000313" key="6">
    <source>
        <dbReference type="Ensembl" id="ENSGACP00000036992.1"/>
    </source>
</evidence>
<evidence type="ECO:0000259" key="5">
    <source>
        <dbReference type="SMART" id="SM00132"/>
    </source>
</evidence>
<evidence type="ECO:0000313" key="7">
    <source>
        <dbReference type="Proteomes" id="UP000007635"/>
    </source>
</evidence>
<keyword evidence="2" id="KW-0862">Zinc</keyword>
<sequence length="174" mass="19917">MHACGRRGIPPALLRGLRQTLREQPLPHGGRGAVLRERYDHVGAVPTSEARGRGYTLFTLCFLCSTGSFWSLLSDYISLFSTKCHGCEFPVEAGDKFIEALGHTWHDTCFVCAVRKRNKHHFMCDIRGNKYMRRPIVWVSFIQVWSNLFVFILLDNPQPEISFRTLLFCVKVAL</sequence>
<dbReference type="GO" id="GO:0061061">
    <property type="term" value="P:muscle structure development"/>
    <property type="evidence" value="ECO:0007669"/>
    <property type="project" value="TreeGrafter"/>
</dbReference>
<dbReference type="PANTHER" id="PTHR24214:SF9">
    <property type="entry name" value="LIM DOMAIN-BINDING PROTEIN 3"/>
    <property type="match status" value="1"/>
</dbReference>
<dbReference type="GO" id="GO:0007507">
    <property type="term" value="P:heart development"/>
    <property type="evidence" value="ECO:0007669"/>
    <property type="project" value="TreeGrafter"/>
</dbReference>
<evidence type="ECO:0000256" key="2">
    <source>
        <dbReference type="ARBA" id="ARBA00022833"/>
    </source>
</evidence>